<dbReference type="PANTHER" id="PTHR22931">
    <property type="entry name" value="PHOSPHOENOLPYRUVATE DIKINASE-RELATED"/>
    <property type="match status" value="1"/>
</dbReference>
<feature type="domain" description="PEP-utilising enzyme C-terminal" evidence="15">
    <location>
        <begin position="525"/>
        <end position="569"/>
    </location>
</feature>
<evidence type="ECO:0000256" key="9">
    <source>
        <dbReference type="ARBA" id="ARBA00022777"/>
    </source>
</evidence>
<dbReference type="InterPro" id="IPR040442">
    <property type="entry name" value="Pyrv_kinase-like_dom_sf"/>
</dbReference>
<keyword evidence="16" id="KW-0670">Pyruvate</keyword>
<protein>
    <recommendedName>
        <fullName evidence="5">Pyruvate, phosphate dikinase</fullName>
        <ecNumber evidence="4">2.7.9.1</ecNumber>
    </recommendedName>
    <alternativeName>
        <fullName evidence="12">Pyruvate, orthophosphate dikinase</fullName>
    </alternativeName>
</protein>
<dbReference type="SUPFAM" id="SSF52009">
    <property type="entry name" value="Phosphohistidine domain"/>
    <property type="match status" value="1"/>
</dbReference>
<keyword evidence="9" id="KW-0418">Kinase</keyword>
<dbReference type="EMBL" id="JACPRF010000010">
    <property type="protein sequence ID" value="MBI2875294.1"/>
    <property type="molecule type" value="Genomic_DNA"/>
</dbReference>
<evidence type="ECO:0000313" key="17">
    <source>
        <dbReference type="Proteomes" id="UP000769766"/>
    </source>
</evidence>
<sequence length="569" mass="62359">MGKKYVYFFGAGRTEGDGTMRNLLGGKGAGLAEMASLGIPVPPGFTISTEACIEYFQNRGQYPAGLWEQVEESLAGVEGAVGVKFGDPQQPLLVSVRSGARASMPGMMDTVLNLGLNDATLQGLIRSSGNERFAWDSYRRLLTMFGDVVLGIERKLFDEAMDELKAKRRVKADTELNVQDLQHLVEVYQGITRKQTGQDFPQDPKIQLRKAIDAVFNSWNNERAITYRRLNNIPGDWGTAVNVQAMVFGNMGEDSGTGVAFTRNPATGENKFYGEYLMNAQGEDVVAGIRTPESTDRLMERMPEVYQQLLEVRQTLEHHYRDMQDIEFTIQKGKLYLLQTRAGKRTAAAAVRAAIEMAEEGLIDRKTAVLRVEPEQVNQLLHPRVDPKARLQVIARGLAASPGAAVGKVVFTAEEAERLSQAGERVVLVRTETSPEDIGGMNAAQGILTARGGLTSHAAVVARGMGKCCIVGCGEIRIDEKKKEFSVNGRQVRQGEVITLNGTSGEVILGEVKLVQPELGGHFARLIGWADEFRRLGVRANADTPHDAQVARDFGAQGIGLCRTEHMFF</sequence>
<feature type="domain" description="Pyruvate phosphate dikinase AMP/ATP-binding" evidence="14">
    <location>
        <begin position="68"/>
        <end position="294"/>
    </location>
</feature>
<comment type="cofactor">
    <cofactor evidence="1">
        <name>Mg(2+)</name>
        <dbReference type="ChEBI" id="CHEBI:18420"/>
    </cofactor>
</comment>
<keyword evidence="11" id="KW-0460">Magnesium</keyword>
<reference evidence="16" key="1">
    <citation type="submission" date="2020-07" db="EMBL/GenBank/DDBJ databases">
        <title>Huge and variable diversity of episymbiotic CPR bacteria and DPANN archaea in groundwater ecosystems.</title>
        <authorList>
            <person name="He C.Y."/>
            <person name="Keren R."/>
            <person name="Whittaker M."/>
            <person name="Farag I.F."/>
            <person name="Doudna J."/>
            <person name="Cate J.H.D."/>
            <person name="Banfield J.F."/>
        </authorList>
    </citation>
    <scope>NUCLEOTIDE SEQUENCE</scope>
    <source>
        <strain evidence="16">NC_groundwater_672_Ag_B-0.1um_62_36</strain>
    </source>
</reference>
<dbReference type="GO" id="GO:0016301">
    <property type="term" value="F:kinase activity"/>
    <property type="evidence" value="ECO:0007669"/>
    <property type="project" value="UniProtKB-KW"/>
</dbReference>
<evidence type="ECO:0000256" key="10">
    <source>
        <dbReference type="ARBA" id="ARBA00022840"/>
    </source>
</evidence>
<keyword evidence="8" id="KW-0547">Nucleotide-binding</keyword>
<feature type="domain" description="Pyruvate phosphate dikinase AMP/ATP-binding" evidence="14">
    <location>
        <begin position="307"/>
        <end position="360"/>
    </location>
</feature>
<dbReference type="GO" id="GO:0005524">
    <property type="term" value="F:ATP binding"/>
    <property type="evidence" value="ECO:0007669"/>
    <property type="project" value="UniProtKB-KW"/>
</dbReference>
<dbReference type="PANTHER" id="PTHR22931:SF9">
    <property type="entry name" value="PYRUVATE, PHOSPHATE DIKINASE 1, CHLOROPLASTIC"/>
    <property type="match status" value="1"/>
</dbReference>
<dbReference type="Gene3D" id="1.20.80.30">
    <property type="match status" value="1"/>
</dbReference>
<dbReference type="NCBIfam" id="TIGR01828">
    <property type="entry name" value="pyru_phos_dikin"/>
    <property type="match status" value="1"/>
</dbReference>
<dbReference type="Pfam" id="PF02896">
    <property type="entry name" value="PEP-utilizers_C"/>
    <property type="match status" value="1"/>
</dbReference>
<feature type="domain" description="PEP-utilising enzyme mobile" evidence="13">
    <location>
        <begin position="424"/>
        <end position="505"/>
    </location>
</feature>
<dbReference type="InterPro" id="IPR000121">
    <property type="entry name" value="PEP_util_C"/>
</dbReference>
<keyword evidence="10" id="KW-0067">ATP-binding</keyword>
<dbReference type="InterPro" id="IPR008279">
    <property type="entry name" value="PEP-util_enz_mobile_dom"/>
</dbReference>
<feature type="non-terminal residue" evidence="16">
    <location>
        <position position="569"/>
    </location>
</feature>
<dbReference type="Gene3D" id="3.30.470.20">
    <property type="entry name" value="ATP-grasp fold, B domain"/>
    <property type="match status" value="1"/>
</dbReference>
<dbReference type="Gene3D" id="3.30.1490.20">
    <property type="entry name" value="ATP-grasp fold, A domain"/>
    <property type="match status" value="1"/>
</dbReference>
<dbReference type="NCBIfam" id="NF004531">
    <property type="entry name" value="PRK05878.1"/>
    <property type="match status" value="1"/>
</dbReference>
<dbReference type="InterPro" id="IPR010121">
    <property type="entry name" value="Pyruvate_phosphate_dikinase"/>
</dbReference>
<evidence type="ECO:0000259" key="14">
    <source>
        <dbReference type="Pfam" id="PF01326"/>
    </source>
</evidence>
<evidence type="ECO:0000256" key="11">
    <source>
        <dbReference type="ARBA" id="ARBA00022842"/>
    </source>
</evidence>
<organism evidence="16 17">
    <name type="scientific">Tectimicrobiota bacterium</name>
    <dbReference type="NCBI Taxonomy" id="2528274"/>
    <lineage>
        <taxon>Bacteria</taxon>
        <taxon>Pseudomonadati</taxon>
        <taxon>Nitrospinota/Tectimicrobiota group</taxon>
        <taxon>Candidatus Tectimicrobiota</taxon>
    </lineage>
</organism>
<evidence type="ECO:0000256" key="8">
    <source>
        <dbReference type="ARBA" id="ARBA00022741"/>
    </source>
</evidence>
<dbReference type="SUPFAM" id="SSF51621">
    <property type="entry name" value="Phosphoenolpyruvate/pyruvate domain"/>
    <property type="match status" value="1"/>
</dbReference>
<evidence type="ECO:0000259" key="15">
    <source>
        <dbReference type="Pfam" id="PF02896"/>
    </source>
</evidence>
<dbReference type="Pfam" id="PF00391">
    <property type="entry name" value="PEP-utilizers"/>
    <property type="match status" value="1"/>
</dbReference>
<evidence type="ECO:0000256" key="7">
    <source>
        <dbReference type="ARBA" id="ARBA00022723"/>
    </source>
</evidence>
<dbReference type="Pfam" id="PF01326">
    <property type="entry name" value="PPDK_N"/>
    <property type="match status" value="2"/>
</dbReference>
<evidence type="ECO:0000256" key="3">
    <source>
        <dbReference type="ARBA" id="ARBA00007837"/>
    </source>
</evidence>
<dbReference type="Gene3D" id="3.20.20.60">
    <property type="entry name" value="Phosphoenolpyruvate-binding domains"/>
    <property type="match status" value="1"/>
</dbReference>
<comment type="function">
    <text evidence="2">Catalyzes the reversible phosphorylation of pyruvate and phosphate.</text>
</comment>
<dbReference type="InterPro" id="IPR018274">
    <property type="entry name" value="PEP_util_AS"/>
</dbReference>
<dbReference type="InterPro" id="IPR013815">
    <property type="entry name" value="ATP_grasp_subdomain_1"/>
</dbReference>
<dbReference type="EC" id="2.7.9.1" evidence="4"/>
<dbReference type="GO" id="GO:0050242">
    <property type="term" value="F:pyruvate, phosphate dikinase activity"/>
    <property type="evidence" value="ECO:0007669"/>
    <property type="project" value="UniProtKB-EC"/>
</dbReference>
<evidence type="ECO:0000256" key="4">
    <source>
        <dbReference type="ARBA" id="ARBA00011994"/>
    </source>
</evidence>
<gene>
    <name evidence="16" type="ORF">HYY20_00240</name>
</gene>
<dbReference type="Gene3D" id="3.50.30.10">
    <property type="entry name" value="Phosphohistidine domain"/>
    <property type="match status" value="1"/>
</dbReference>
<dbReference type="InterPro" id="IPR002192">
    <property type="entry name" value="PPDK_AMP/ATP-bd"/>
</dbReference>
<proteinExistence type="inferred from homology"/>
<name>A0A932FX99_UNCTE</name>
<dbReference type="AlphaFoldDB" id="A0A932FX99"/>
<evidence type="ECO:0000256" key="6">
    <source>
        <dbReference type="ARBA" id="ARBA00022679"/>
    </source>
</evidence>
<dbReference type="GO" id="GO:0046872">
    <property type="term" value="F:metal ion binding"/>
    <property type="evidence" value="ECO:0007669"/>
    <property type="project" value="UniProtKB-KW"/>
</dbReference>
<dbReference type="InterPro" id="IPR015813">
    <property type="entry name" value="Pyrv/PenolPyrv_kinase-like_dom"/>
</dbReference>
<dbReference type="Proteomes" id="UP000769766">
    <property type="component" value="Unassembled WGS sequence"/>
</dbReference>
<evidence type="ECO:0000256" key="5">
    <source>
        <dbReference type="ARBA" id="ARBA00020138"/>
    </source>
</evidence>
<evidence type="ECO:0000256" key="12">
    <source>
        <dbReference type="ARBA" id="ARBA00032883"/>
    </source>
</evidence>
<dbReference type="PROSITE" id="PS00370">
    <property type="entry name" value="PEP_ENZYMES_PHOS_SITE"/>
    <property type="match status" value="1"/>
</dbReference>
<dbReference type="InterPro" id="IPR036637">
    <property type="entry name" value="Phosphohistidine_dom_sf"/>
</dbReference>
<comment type="similarity">
    <text evidence="3">Belongs to the PEP-utilizing enzyme family.</text>
</comment>
<accession>A0A932FX99</accession>
<keyword evidence="7" id="KW-0479">Metal-binding</keyword>
<keyword evidence="6 16" id="KW-0808">Transferase</keyword>
<evidence type="ECO:0000256" key="2">
    <source>
        <dbReference type="ARBA" id="ARBA00003144"/>
    </source>
</evidence>
<evidence type="ECO:0000259" key="13">
    <source>
        <dbReference type="Pfam" id="PF00391"/>
    </source>
</evidence>
<dbReference type="Gene3D" id="1.10.189.10">
    <property type="entry name" value="Pyruvate Phosphate Dikinase, domain 2"/>
    <property type="match status" value="1"/>
</dbReference>
<dbReference type="SUPFAM" id="SSF56059">
    <property type="entry name" value="Glutathione synthetase ATP-binding domain-like"/>
    <property type="match status" value="1"/>
</dbReference>
<comment type="caution">
    <text evidence="16">The sequence shown here is derived from an EMBL/GenBank/DDBJ whole genome shotgun (WGS) entry which is preliminary data.</text>
</comment>
<evidence type="ECO:0000256" key="1">
    <source>
        <dbReference type="ARBA" id="ARBA00001946"/>
    </source>
</evidence>
<evidence type="ECO:0000313" key="16">
    <source>
        <dbReference type="EMBL" id="MBI2875294.1"/>
    </source>
</evidence>